<name>A0ABZ1K441_9ACTN</name>
<evidence type="ECO:0000313" key="1">
    <source>
        <dbReference type="EMBL" id="WTP66471.1"/>
    </source>
</evidence>
<sequence length="109" mass="11559">MLDTTPLITAVDRFADRLRSAPQSRLQQGVAAAALVTARDLSARAQRAEAPDREPRIMPDAGIFAVGDQLAVAGRDLAVALETASSQELDEAVRCVEEAAERAFAPGSR</sequence>
<dbReference type="RefSeq" id="WP_268209654.1">
    <property type="nucleotide sequence ID" value="NZ_CP108135.1"/>
</dbReference>
<keyword evidence="2" id="KW-1185">Reference proteome</keyword>
<gene>
    <name evidence="1" type="ORF">OG560_13965</name>
</gene>
<protein>
    <submittedName>
        <fullName evidence="1">Uncharacterized protein</fullName>
    </submittedName>
</protein>
<proteinExistence type="predicted"/>
<reference evidence="1 2" key="1">
    <citation type="submission" date="2022-10" db="EMBL/GenBank/DDBJ databases">
        <title>The complete genomes of actinobacterial strains from the NBC collection.</title>
        <authorList>
            <person name="Joergensen T.S."/>
            <person name="Alvarez Arevalo M."/>
            <person name="Sterndorff E.B."/>
            <person name="Faurdal D."/>
            <person name="Vuksanovic O."/>
            <person name="Mourched A.-S."/>
            <person name="Charusanti P."/>
            <person name="Shaw S."/>
            <person name="Blin K."/>
            <person name="Weber T."/>
        </authorList>
    </citation>
    <scope>NUCLEOTIDE SEQUENCE [LARGE SCALE GENOMIC DNA]</scope>
    <source>
        <strain evidence="1 2">NBC_00185</strain>
    </source>
</reference>
<organism evidence="1 2">
    <name type="scientific">[Kitasatospora] papulosa</name>
    <dbReference type="NCBI Taxonomy" id="1464011"/>
    <lineage>
        <taxon>Bacteria</taxon>
        <taxon>Bacillati</taxon>
        <taxon>Actinomycetota</taxon>
        <taxon>Actinomycetes</taxon>
        <taxon>Kitasatosporales</taxon>
        <taxon>Streptomycetaceae</taxon>
        <taxon>Streptomyces</taxon>
    </lineage>
</organism>
<dbReference type="Proteomes" id="UP001622496">
    <property type="component" value="Chromosome"/>
</dbReference>
<accession>A0ABZ1K441</accession>
<dbReference type="EMBL" id="CP108135">
    <property type="protein sequence ID" value="WTP66471.1"/>
    <property type="molecule type" value="Genomic_DNA"/>
</dbReference>
<evidence type="ECO:0000313" key="2">
    <source>
        <dbReference type="Proteomes" id="UP001622496"/>
    </source>
</evidence>